<gene>
    <name evidence="2" type="primary">LOC102803689</name>
</gene>
<dbReference type="GeneID" id="102803689"/>
<dbReference type="Proteomes" id="UP000694865">
    <property type="component" value="Unplaced"/>
</dbReference>
<accession>A0ABM0M8D8</accession>
<evidence type="ECO:0000313" key="1">
    <source>
        <dbReference type="Proteomes" id="UP000694865"/>
    </source>
</evidence>
<dbReference type="RefSeq" id="XP_006816279.1">
    <property type="nucleotide sequence ID" value="XM_006816216.1"/>
</dbReference>
<keyword evidence="1" id="KW-1185">Reference proteome</keyword>
<dbReference type="PANTHER" id="PTHR47331:SF5">
    <property type="entry name" value="RIBONUCLEASE H"/>
    <property type="match status" value="1"/>
</dbReference>
<sequence length="158" mass="17945">MCRDKADWDDPLPDDLRPDWECWKAELLKLSELKILRCFILEGLGQAVSIQSPFSDASLSGYGQCSYVRLKTTDERVHSALVMAKARVAPLKPVSIPRLELQAAAISAKVSKVLETEMSYKDMSHHFWTDFKVVFGYIKNDTKIDSRCSSRIGFNELE</sequence>
<evidence type="ECO:0000313" key="2">
    <source>
        <dbReference type="RefSeq" id="XP_006816279.1"/>
    </source>
</evidence>
<dbReference type="PANTHER" id="PTHR47331">
    <property type="entry name" value="PHD-TYPE DOMAIN-CONTAINING PROTEIN"/>
    <property type="match status" value="1"/>
</dbReference>
<dbReference type="InterPro" id="IPR008042">
    <property type="entry name" value="Retrotrans_Pao"/>
</dbReference>
<protein>
    <submittedName>
        <fullName evidence="2">Uncharacterized protein LOC102803689</fullName>
    </submittedName>
</protein>
<organism evidence="1 2">
    <name type="scientific">Saccoglossus kowalevskii</name>
    <name type="common">Acorn worm</name>
    <dbReference type="NCBI Taxonomy" id="10224"/>
    <lineage>
        <taxon>Eukaryota</taxon>
        <taxon>Metazoa</taxon>
        <taxon>Hemichordata</taxon>
        <taxon>Enteropneusta</taxon>
        <taxon>Harrimaniidae</taxon>
        <taxon>Saccoglossus</taxon>
    </lineage>
</organism>
<reference evidence="2" key="1">
    <citation type="submission" date="2025-08" db="UniProtKB">
        <authorList>
            <consortium name="RefSeq"/>
        </authorList>
    </citation>
    <scope>IDENTIFICATION</scope>
    <source>
        <tissue evidence="2">Testes</tissue>
    </source>
</reference>
<dbReference type="Pfam" id="PF05380">
    <property type="entry name" value="Peptidase_A17"/>
    <property type="match status" value="1"/>
</dbReference>
<proteinExistence type="predicted"/>
<name>A0ABM0M8D8_SACKO</name>